<comment type="similarity">
    <text evidence="8">Belongs to the class I-like SAM-binding methyltransferase superfamily. RNA methyltransferase RlmE family. SPB1 subfamily.</text>
</comment>
<feature type="coiled-coil region" evidence="8">
    <location>
        <begin position="352"/>
        <end position="390"/>
    </location>
</feature>
<dbReference type="HAMAP" id="MF_03163">
    <property type="entry name" value="RNA_methyltr_E_SPB1"/>
    <property type="match status" value="1"/>
</dbReference>
<feature type="domain" description="DUF3381" evidence="12">
    <location>
        <begin position="243"/>
        <end position="394"/>
    </location>
</feature>
<accession>A0A0C2X348</accession>
<feature type="active site" description="Proton acceptor" evidence="8">
    <location>
        <position position="158"/>
    </location>
</feature>
<evidence type="ECO:0000256" key="2">
    <source>
        <dbReference type="ARBA" id="ARBA00022517"/>
    </source>
</evidence>
<reference evidence="14" key="2">
    <citation type="submission" date="2015-01" db="EMBL/GenBank/DDBJ databases">
        <title>Evolutionary Origins and Diversification of the Mycorrhizal Mutualists.</title>
        <authorList>
            <consortium name="DOE Joint Genome Institute"/>
            <consortium name="Mycorrhizal Genomics Consortium"/>
            <person name="Kohler A."/>
            <person name="Kuo A."/>
            <person name="Nagy L.G."/>
            <person name="Floudas D."/>
            <person name="Copeland A."/>
            <person name="Barry K.W."/>
            <person name="Cichocki N."/>
            <person name="Veneault-Fourrey C."/>
            <person name="LaButti K."/>
            <person name="Lindquist E.A."/>
            <person name="Lipzen A."/>
            <person name="Lundell T."/>
            <person name="Morin E."/>
            <person name="Murat C."/>
            <person name="Riley R."/>
            <person name="Ohm R."/>
            <person name="Sun H."/>
            <person name="Tunlid A."/>
            <person name="Henrissat B."/>
            <person name="Grigoriev I.V."/>
            <person name="Hibbett D.S."/>
            <person name="Martin F."/>
        </authorList>
    </citation>
    <scope>NUCLEOTIDE SEQUENCE [LARGE SCALE GENOMIC DNA]</scope>
    <source>
        <strain evidence="14">MAFF 305830</strain>
    </source>
</reference>
<dbReference type="InterPro" id="IPR015507">
    <property type="entry name" value="rRNA-MeTfrase_E"/>
</dbReference>
<dbReference type="PANTHER" id="PTHR10920:SF13">
    <property type="entry name" value="PRE-RRNA 2'-O-RIBOSE RNA METHYLTRANSFERASE FTSJ3"/>
    <property type="match status" value="1"/>
</dbReference>
<evidence type="ECO:0000256" key="6">
    <source>
        <dbReference type="ARBA" id="ARBA00022691"/>
    </source>
</evidence>
<feature type="compositionally biased region" description="Acidic residues" evidence="9">
    <location>
        <begin position="455"/>
        <end position="466"/>
    </location>
</feature>
<feature type="compositionally biased region" description="Basic and acidic residues" evidence="9">
    <location>
        <begin position="617"/>
        <end position="626"/>
    </location>
</feature>
<feature type="domain" description="Ribosomal RNA methyltransferase SPB1-like C-terminal" evidence="11">
    <location>
        <begin position="642"/>
        <end position="861"/>
    </location>
</feature>
<dbReference type="PANTHER" id="PTHR10920">
    <property type="entry name" value="RIBOSOMAL RNA METHYLTRANSFERASE"/>
    <property type="match status" value="1"/>
</dbReference>
<evidence type="ECO:0000256" key="3">
    <source>
        <dbReference type="ARBA" id="ARBA00022552"/>
    </source>
</evidence>
<feature type="binding site" evidence="8">
    <location>
        <position position="57"/>
    </location>
    <ligand>
        <name>S-adenosyl-L-methionine</name>
        <dbReference type="ChEBI" id="CHEBI:59789"/>
    </ligand>
</feature>
<keyword evidence="3 8" id="KW-0698">rRNA processing</keyword>
<dbReference type="EMBL" id="KN824279">
    <property type="protein sequence ID" value="KIM32648.1"/>
    <property type="molecule type" value="Genomic_DNA"/>
</dbReference>
<dbReference type="Gene3D" id="3.40.50.150">
    <property type="entry name" value="Vaccinia Virus protein VP39"/>
    <property type="match status" value="1"/>
</dbReference>
<feature type="compositionally biased region" description="Basic and acidic residues" evidence="9">
    <location>
        <begin position="488"/>
        <end position="522"/>
    </location>
</feature>
<feature type="compositionally biased region" description="Basic and acidic residues" evidence="9">
    <location>
        <begin position="843"/>
        <end position="855"/>
    </location>
</feature>
<evidence type="ECO:0000256" key="8">
    <source>
        <dbReference type="HAMAP-Rule" id="MF_03163"/>
    </source>
</evidence>
<dbReference type="GO" id="GO:0005730">
    <property type="term" value="C:nucleolus"/>
    <property type="evidence" value="ECO:0007669"/>
    <property type="project" value="UniProtKB-SubCell"/>
</dbReference>
<dbReference type="HAMAP" id="MF_01547">
    <property type="entry name" value="RNA_methyltr_E"/>
    <property type="match status" value="1"/>
</dbReference>
<evidence type="ECO:0000256" key="4">
    <source>
        <dbReference type="ARBA" id="ARBA00022603"/>
    </source>
</evidence>
<feature type="region of interest" description="Disordered" evidence="9">
    <location>
        <begin position="779"/>
        <end position="868"/>
    </location>
</feature>
<dbReference type="InterPro" id="IPR002877">
    <property type="entry name" value="RNA_MeTrfase_FtsJ_dom"/>
</dbReference>
<dbReference type="FunFam" id="3.40.50.150:FF:000004">
    <property type="entry name" value="AdoMet-dependent rRNA methyltransferase SPB1"/>
    <property type="match status" value="1"/>
</dbReference>
<dbReference type="OrthoDB" id="1287559at2759"/>
<keyword evidence="7 8" id="KW-0539">Nucleus</keyword>
<keyword evidence="8" id="KW-0175">Coiled coil</keyword>
<keyword evidence="2 8" id="KW-0690">Ribosome biogenesis</keyword>
<name>A0A0C2X348_SERVB</name>
<dbReference type="InterPro" id="IPR012920">
    <property type="entry name" value="rRNA_MeTfrase_SPB1-like_C"/>
</dbReference>
<evidence type="ECO:0000259" key="12">
    <source>
        <dbReference type="Pfam" id="PF11861"/>
    </source>
</evidence>
<feature type="binding site" evidence="8">
    <location>
        <position position="93"/>
    </location>
    <ligand>
        <name>S-adenosyl-L-methionine</name>
        <dbReference type="ChEBI" id="CHEBI:59789"/>
    </ligand>
</feature>
<evidence type="ECO:0000256" key="7">
    <source>
        <dbReference type="ARBA" id="ARBA00023242"/>
    </source>
</evidence>
<feature type="binding site" evidence="8">
    <location>
        <position position="77"/>
    </location>
    <ligand>
        <name>S-adenosyl-L-methionine</name>
        <dbReference type="ChEBI" id="CHEBI:59789"/>
    </ligand>
</feature>
<dbReference type="GO" id="GO:0000463">
    <property type="term" value="P:maturation of LSU-rRNA from tricistronic rRNA transcript (SSU-rRNA, 5.8S rRNA, LSU-rRNA)"/>
    <property type="evidence" value="ECO:0007669"/>
    <property type="project" value="TreeGrafter"/>
</dbReference>
<dbReference type="Proteomes" id="UP000054097">
    <property type="component" value="Unassembled WGS sequence"/>
</dbReference>
<protein>
    <submittedName>
        <fullName evidence="13">Uncharacterized protein</fullName>
    </submittedName>
</protein>
<keyword evidence="6 8" id="KW-0949">S-adenosyl-L-methionine</keyword>
<proteinExistence type="inferred from homology"/>
<evidence type="ECO:0000259" key="11">
    <source>
        <dbReference type="Pfam" id="PF07780"/>
    </source>
</evidence>
<evidence type="ECO:0000313" key="14">
    <source>
        <dbReference type="Proteomes" id="UP000054097"/>
    </source>
</evidence>
<dbReference type="InterPro" id="IPR029063">
    <property type="entry name" value="SAM-dependent_MTases_sf"/>
</dbReference>
<dbReference type="SUPFAM" id="SSF53335">
    <property type="entry name" value="S-adenosyl-L-methionine-dependent methyltransferases"/>
    <property type="match status" value="1"/>
</dbReference>
<dbReference type="InterPro" id="IPR028589">
    <property type="entry name" value="SPB1-like"/>
</dbReference>
<dbReference type="GO" id="GO:0030687">
    <property type="term" value="C:preribosome, large subunit precursor"/>
    <property type="evidence" value="ECO:0007669"/>
    <property type="project" value="TreeGrafter"/>
</dbReference>
<dbReference type="InterPro" id="IPR024576">
    <property type="entry name" value="rRNA_MeTfrase_Spb1_DUF3381"/>
</dbReference>
<feature type="compositionally biased region" description="Basic and acidic residues" evidence="9">
    <location>
        <begin position="792"/>
        <end position="805"/>
    </location>
</feature>
<evidence type="ECO:0000259" key="10">
    <source>
        <dbReference type="Pfam" id="PF01728"/>
    </source>
</evidence>
<dbReference type="AlphaFoldDB" id="A0A0C2X348"/>
<keyword evidence="4 8" id="KW-0489">Methyltransferase</keyword>
<evidence type="ECO:0000256" key="9">
    <source>
        <dbReference type="SAM" id="MobiDB-lite"/>
    </source>
</evidence>
<dbReference type="GO" id="GO:0000466">
    <property type="term" value="P:maturation of 5.8S rRNA from tricistronic rRNA transcript (SSU-rRNA, 5.8S rRNA, LSU-rRNA)"/>
    <property type="evidence" value="ECO:0007669"/>
    <property type="project" value="TreeGrafter"/>
</dbReference>
<feature type="region of interest" description="Disordered" evidence="9">
    <location>
        <begin position="617"/>
        <end position="648"/>
    </location>
</feature>
<evidence type="ECO:0000313" key="13">
    <source>
        <dbReference type="EMBL" id="KIM32648.1"/>
    </source>
</evidence>
<dbReference type="Pfam" id="PF01728">
    <property type="entry name" value="FtsJ"/>
    <property type="match status" value="1"/>
</dbReference>
<reference evidence="13 14" key="1">
    <citation type="submission" date="2014-04" db="EMBL/GenBank/DDBJ databases">
        <authorList>
            <consortium name="DOE Joint Genome Institute"/>
            <person name="Kuo A."/>
            <person name="Zuccaro A."/>
            <person name="Kohler A."/>
            <person name="Nagy L.G."/>
            <person name="Floudas D."/>
            <person name="Copeland A."/>
            <person name="Barry K.W."/>
            <person name="Cichocki N."/>
            <person name="Veneault-Fourrey C."/>
            <person name="LaButti K."/>
            <person name="Lindquist E.A."/>
            <person name="Lipzen A."/>
            <person name="Lundell T."/>
            <person name="Morin E."/>
            <person name="Murat C."/>
            <person name="Sun H."/>
            <person name="Tunlid A."/>
            <person name="Henrissat B."/>
            <person name="Grigoriev I.V."/>
            <person name="Hibbett D.S."/>
            <person name="Martin F."/>
            <person name="Nordberg H.P."/>
            <person name="Cantor M.N."/>
            <person name="Hua S.X."/>
        </authorList>
    </citation>
    <scope>NUCLEOTIDE SEQUENCE [LARGE SCALE GENOMIC DNA]</scope>
    <source>
        <strain evidence="13 14">MAFF 305830</strain>
    </source>
</reference>
<feature type="compositionally biased region" description="Acidic residues" evidence="9">
    <location>
        <begin position="638"/>
        <end position="648"/>
    </location>
</feature>
<sequence>MGKAQKKTGKGRLDKFYKLAKEQGYRARSAFKLIQLNKKYNFLESARCCIDLCAAPGGWLQVASKYMPPSSIIVGVDLVPIKPIPRVTTFAADITTPVCRNLIRGELKDWKADVVLHDGAPNVGTAWIQDAFSQAELVLMSLKLAVEFLMKGGTFVTKIFRSADYNNLMWVFNQLFAKVEATKPPASRNVSAEIFVVCREFLAPKSIDPKFLDPKHVFKELAASESIDKGTSANNVHANVFMPEKKRRKRDGYDEGDYTLHKSITATEFIHKPDAISLLGTANQITFKTSEEKGWLKLDITSREIQANCDDLKVLGKGDFKALIKWRANLREEIGLDVKQKPAEELTETVTITEELDEDGQIQEELERLNNEAAARAKRERRKNNEKKTKTIQRMQLAMTAPLDIGQELEDASLAGQADIFDLKMADRQRKNLLNRANLSESESDSDDSKAGAESSDDEAMDSEEEQEKRVAALEENLDELYNTYKTQRAERDAKFKAKEARKNNKDREETWGGIREEKDSDASDSGSSAGGWEEMNERKGVDGDGSSDEESSASDGDGGTNDRKRKRVSDEATSRKRPKLTSGLVTKLTDSKSAATASKASQIWFSQDIFAGLDKDLDVEMDPRHRAPPGAQQQQMDESDEEEDDGFDVVPLEKDEDVAMWDIEDEDVDARKQEYIKNFGLNTAEAMTLAQQLVNREKTKTQLINDGFNRYSLNAKDGLPSWFLDDEAKHYKPNIPITKEAVMTLRAKQRELDARPIKKVAEAKARKKLRAAQRLEKAMKKAEGVNQTSDMTEKEKAAQIEKLMKRGLGKGGKKKSEIKVVVAKGPNRGLQGRPKGVKGRYRMVDSRGKKELRAQKRREKERKPKRR</sequence>
<dbReference type="GO" id="GO:0016435">
    <property type="term" value="F:rRNA (guanine) methyltransferase activity"/>
    <property type="evidence" value="ECO:0007669"/>
    <property type="project" value="TreeGrafter"/>
</dbReference>
<dbReference type="InterPro" id="IPR050082">
    <property type="entry name" value="RNA_methyltr_RlmE"/>
</dbReference>
<feature type="binding site" evidence="8">
    <location>
        <position position="118"/>
    </location>
    <ligand>
        <name>S-adenosyl-L-methionine</name>
        <dbReference type="ChEBI" id="CHEBI:59789"/>
    </ligand>
</feature>
<keyword evidence="14" id="KW-1185">Reference proteome</keyword>
<organism evidence="13 14">
    <name type="scientific">Serendipita vermifera MAFF 305830</name>
    <dbReference type="NCBI Taxonomy" id="933852"/>
    <lineage>
        <taxon>Eukaryota</taxon>
        <taxon>Fungi</taxon>
        <taxon>Dikarya</taxon>
        <taxon>Basidiomycota</taxon>
        <taxon>Agaricomycotina</taxon>
        <taxon>Agaricomycetes</taxon>
        <taxon>Sebacinales</taxon>
        <taxon>Serendipitaceae</taxon>
        <taxon>Serendipita</taxon>
    </lineage>
</organism>
<comment type="subcellular location">
    <subcellularLocation>
        <location evidence="1 8">Nucleus</location>
        <location evidence="1 8">Nucleolus</location>
    </subcellularLocation>
</comment>
<feature type="compositionally biased region" description="Low complexity" evidence="9">
    <location>
        <begin position="587"/>
        <end position="599"/>
    </location>
</feature>
<dbReference type="HOGENOM" id="CLU_009422_8_1_1"/>
<evidence type="ECO:0000256" key="5">
    <source>
        <dbReference type="ARBA" id="ARBA00022679"/>
    </source>
</evidence>
<gene>
    <name evidence="13" type="ORF">M408DRAFT_20026</name>
</gene>
<evidence type="ECO:0000256" key="1">
    <source>
        <dbReference type="ARBA" id="ARBA00004604"/>
    </source>
</evidence>
<dbReference type="GO" id="GO:0008650">
    <property type="term" value="F:rRNA (uridine-2'-O-)-methyltransferase activity"/>
    <property type="evidence" value="ECO:0007669"/>
    <property type="project" value="TreeGrafter"/>
</dbReference>
<feature type="domain" description="Ribosomal RNA methyltransferase FtsJ" evidence="10">
    <location>
        <begin position="25"/>
        <end position="201"/>
    </location>
</feature>
<feature type="compositionally biased region" description="Basic residues" evidence="9">
    <location>
        <begin position="856"/>
        <end position="868"/>
    </location>
</feature>
<dbReference type="STRING" id="933852.A0A0C2X348"/>
<keyword evidence="5 8" id="KW-0808">Transferase</keyword>
<dbReference type="Pfam" id="PF07780">
    <property type="entry name" value="Spb1_C"/>
    <property type="match status" value="1"/>
</dbReference>
<feature type="region of interest" description="Disordered" evidence="9">
    <location>
        <begin position="434"/>
        <end position="599"/>
    </location>
</feature>
<feature type="binding site" evidence="8">
    <location>
        <position position="59"/>
    </location>
    <ligand>
        <name>S-adenosyl-L-methionine</name>
        <dbReference type="ChEBI" id="CHEBI:59789"/>
    </ligand>
</feature>
<dbReference type="Pfam" id="PF11861">
    <property type="entry name" value="DUF3381"/>
    <property type="match status" value="1"/>
</dbReference>